<dbReference type="AlphaFoldDB" id="A0A179V2V6"/>
<evidence type="ECO:0000256" key="1">
    <source>
        <dbReference type="ARBA" id="ARBA00004141"/>
    </source>
</evidence>
<evidence type="ECO:0000256" key="2">
    <source>
        <dbReference type="ARBA" id="ARBA00022692"/>
    </source>
</evidence>
<name>A0A179V2V6_9MYCO</name>
<dbReference type="PANTHER" id="PTHR33514:SF13">
    <property type="entry name" value="PROTEIN ABCI12, CHLOROPLASTIC"/>
    <property type="match status" value="1"/>
</dbReference>
<feature type="transmembrane region" description="Helical" evidence="5">
    <location>
        <begin position="75"/>
        <end position="93"/>
    </location>
</feature>
<accession>A0A179V2V6</accession>
<dbReference type="EMBL" id="LQYE01000032">
    <property type="protein sequence ID" value="OAT66269.1"/>
    <property type="molecule type" value="Genomic_DNA"/>
</dbReference>
<feature type="transmembrane region" description="Helical" evidence="5">
    <location>
        <begin position="21"/>
        <end position="40"/>
    </location>
</feature>
<dbReference type="RefSeq" id="WP_064633143.1">
    <property type="nucleotide sequence ID" value="NZ_LQYE01000032.1"/>
</dbReference>
<dbReference type="Proteomes" id="UP000186919">
    <property type="component" value="Unassembled WGS sequence"/>
</dbReference>
<comment type="caution">
    <text evidence="6">The sequence shown here is derived from an EMBL/GenBank/DDBJ whole genome shotgun (WGS) entry which is preliminary data.</text>
</comment>
<keyword evidence="4 5" id="KW-0472">Membrane</keyword>
<protein>
    <recommendedName>
        <fullName evidence="8">Energy-coupling factor transporter transmembrane protein EcfT</fullName>
    </recommendedName>
</protein>
<organism evidence="6 7">
    <name type="scientific">Mycobacteroides immunogenum</name>
    <dbReference type="NCBI Taxonomy" id="83262"/>
    <lineage>
        <taxon>Bacteria</taxon>
        <taxon>Bacillati</taxon>
        <taxon>Actinomycetota</taxon>
        <taxon>Actinomycetes</taxon>
        <taxon>Mycobacteriales</taxon>
        <taxon>Mycobacteriaceae</taxon>
        <taxon>Mycobacteroides</taxon>
    </lineage>
</organism>
<evidence type="ECO:0008006" key="8">
    <source>
        <dbReference type="Google" id="ProtNLM"/>
    </source>
</evidence>
<dbReference type="Pfam" id="PF02361">
    <property type="entry name" value="CbiQ"/>
    <property type="match status" value="1"/>
</dbReference>
<gene>
    <name evidence="6" type="ORF">AWB85_16070</name>
</gene>
<dbReference type="PANTHER" id="PTHR33514">
    <property type="entry name" value="PROTEIN ABCI12, CHLOROPLASTIC"/>
    <property type="match status" value="1"/>
</dbReference>
<dbReference type="InterPro" id="IPR003339">
    <property type="entry name" value="ABC/ECF_trnsptr_transmembrane"/>
</dbReference>
<feature type="transmembrane region" description="Helical" evidence="5">
    <location>
        <begin position="46"/>
        <end position="63"/>
    </location>
</feature>
<dbReference type="GO" id="GO:0005886">
    <property type="term" value="C:plasma membrane"/>
    <property type="evidence" value="ECO:0007669"/>
    <property type="project" value="UniProtKB-ARBA"/>
</dbReference>
<reference evidence="6 7" key="1">
    <citation type="submission" date="2016-01" db="EMBL/GenBank/DDBJ databases">
        <title>Mycobacterium immunogenum strain CD11_6 genome sequencing and assembly.</title>
        <authorList>
            <person name="Kaur G."/>
            <person name="Nair G.R."/>
            <person name="Mayilraj S."/>
        </authorList>
    </citation>
    <scope>NUCLEOTIDE SEQUENCE [LARGE SCALE GENOMIC DNA]</scope>
    <source>
        <strain evidence="6 7">CD11-6</strain>
    </source>
</reference>
<sequence>MSPRRPLMLMRPVPGPSPIHSLWAGTKLLAVLAISVLLTIMPSWTSIGVVALLIAGTAALAGISPRCVPSVPRWVWLLVVAGSLFTIVNGGAPELRLGPVTVGVGGFLDFLRVTSLGLVLIGLGAVISWTTQVADIAPAVALLCRPLRLVRVPVDDWAVTISLAFRMFPMLSEEFRLLAAARRLQPPAPEKPSRRAEVVDLCTAAMVVSLRRATEMGDAITARGGAGRIAAHPAYPGWRDAVAAAVLIGVLAFALALS</sequence>
<evidence type="ECO:0000313" key="7">
    <source>
        <dbReference type="Proteomes" id="UP000186919"/>
    </source>
</evidence>
<feature type="transmembrane region" description="Helical" evidence="5">
    <location>
        <begin position="238"/>
        <end position="257"/>
    </location>
</feature>
<evidence type="ECO:0000256" key="4">
    <source>
        <dbReference type="ARBA" id="ARBA00023136"/>
    </source>
</evidence>
<keyword evidence="2 5" id="KW-0812">Transmembrane</keyword>
<proteinExistence type="predicted"/>
<comment type="subcellular location">
    <subcellularLocation>
        <location evidence="1">Membrane</location>
        <topology evidence="1">Multi-pass membrane protein</topology>
    </subcellularLocation>
</comment>
<feature type="transmembrane region" description="Helical" evidence="5">
    <location>
        <begin position="113"/>
        <end position="143"/>
    </location>
</feature>
<evidence type="ECO:0000313" key="6">
    <source>
        <dbReference type="EMBL" id="OAT66269.1"/>
    </source>
</evidence>
<dbReference type="CDD" id="cd16914">
    <property type="entry name" value="EcfT"/>
    <property type="match status" value="1"/>
</dbReference>
<keyword evidence="3 5" id="KW-1133">Transmembrane helix</keyword>
<evidence type="ECO:0000256" key="3">
    <source>
        <dbReference type="ARBA" id="ARBA00022989"/>
    </source>
</evidence>
<evidence type="ECO:0000256" key="5">
    <source>
        <dbReference type="SAM" id="Phobius"/>
    </source>
</evidence>